<keyword evidence="4" id="KW-1185">Reference proteome</keyword>
<protein>
    <submittedName>
        <fullName evidence="3">Phosphatase PAP2 family protein</fullName>
    </submittedName>
</protein>
<keyword evidence="1" id="KW-0812">Transmembrane</keyword>
<feature type="transmembrane region" description="Helical" evidence="1">
    <location>
        <begin position="56"/>
        <end position="74"/>
    </location>
</feature>
<dbReference type="Gene3D" id="1.20.144.10">
    <property type="entry name" value="Phosphatidic acid phosphatase type 2/haloperoxidase"/>
    <property type="match status" value="1"/>
</dbReference>
<dbReference type="Proteomes" id="UP001168552">
    <property type="component" value="Unassembled WGS sequence"/>
</dbReference>
<gene>
    <name evidence="3" type="ORF">QWY31_13395</name>
</gene>
<comment type="caution">
    <text evidence="3">The sequence shown here is derived from an EMBL/GenBank/DDBJ whole genome shotgun (WGS) entry which is preliminary data.</text>
</comment>
<feature type="transmembrane region" description="Helical" evidence="1">
    <location>
        <begin position="107"/>
        <end position="128"/>
    </location>
</feature>
<dbReference type="PANTHER" id="PTHR14969">
    <property type="entry name" value="SPHINGOSINE-1-PHOSPHATE PHOSPHOHYDROLASE"/>
    <property type="match status" value="1"/>
</dbReference>
<dbReference type="EMBL" id="JAUHJS010000007">
    <property type="protein sequence ID" value="MDN4166499.1"/>
    <property type="molecule type" value="Genomic_DNA"/>
</dbReference>
<organism evidence="3 4">
    <name type="scientific">Shiella aurantiaca</name>
    <dbReference type="NCBI Taxonomy" id="3058365"/>
    <lineage>
        <taxon>Bacteria</taxon>
        <taxon>Pseudomonadati</taxon>
        <taxon>Bacteroidota</taxon>
        <taxon>Cytophagia</taxon>
        <taxon>Cytophagales</taxon>
        <taxon>Shiellaceae</taxon>
        <taxon>Shiella</taxon>
    </lineage>
</organism>
<evidence type="ECO:0000313" key="4">
    <source>
        <dbReference type="Proteomes" id="UP001168552"/>
    </source>
</evidence>
<proteinExistence type="predicted"/>
<dbReference type="CDD" id="cd03395">
    <property type="entry name" value="PAP2_like_4"/>
    <property type="match status" value="1"/>
</dbReference>
<keyword evidence="1" id="KW-0472">Membrane</keyword>
<dbReference type="InterPro" id="IPR000326">
    <property type="entry name" value="PAP2/HPO"/>
</dbReference>
<dbReference type="SUPFAM" id="SSF48317">
    <property type="entry name" value="Acid phosphatase/Vanadium-dependent haloperoxidase"/>
    <property type="match status" value="1"/>
</dbReference>
<dbReference type="Pfam" id="PF01569">
    <property type="entry name" value="PAP2"/>
    <property type="match status" value="1"/>
</dbReference>
<name>A0ABT8F8C8_9BACT</name>
<feature type="transmembrane region" description="Helical" evidence="1">
    <location>
        <begin position="27"/>
        <end position="49"/>
    </location>
</feature>
<accession>A0ABT8F8C8</accession>
<evidence type="ECO:0000256" key="1">
    <source>
        <dbReference type="SAM" id="Phobius"/>
    </source>
</evidence>
<dbReference type="SMART" id="SM00014">
    <property type="entry name" value="acidPPc"/>
    <property type="match status" value="1"/>
</dbReference>
<dbReference type="InterPro" id="IPR036938">
    <property type="entry name" value="PAP2/HPO_sf"/>
</dbReference>
<feature type="transmembrane region" description="Helical" evidence="1">
    <location>
        <begin position="160"/>
        <end position="178"/>
    </location>
</feature>
<feature type="transmembrane region" description="Helical" evidence="1">
    <location>
        <begin position="135"/>
        <end position="154"/>
    </location>
</feature>
<reference evidence="3" key="1">
    <citation type="submission" date="2023-06" db="EMBL/GenBank/DDBJ databases">
        <title>Cytophagales bacterium Strain LB-30, isolated from soil.</title>
        <authorList>
            <person name="Liu B."/>
        </authorList>
    </citation>
    <scope>NUCLEOTIDE SEQUENCE</scope>
    <source>
        <strain evidence="3">LB-30</strain>
    </source>
</reference>
<dbReference type="PANTHER" id="PTHR14969:SF13">
    <property type="entry name" value="AT30094P"/>
    <property type="match status" value="1"/>
</dbReference>
<dbReference type="RefSeq" id="WP_320005036.1">
    <property type="nucleotide sequence ID" value="NZ_JAUHJS010000007.1"/>
</dbReference>
<sequence length="192" mass="22201">MIEQLNQWDRALFLWLNGQHTDWLDPIMVFISGKYEWIPLYVFLLFLLYKTYGVKGFWSLLFIAVLITLTDQLASGLLKPLVARPRPCHEEALAGLVHTVNKCGGRYGFASSHASNTFGIALFFFWILRPKYTWAWILILWAALVSYSRVYLGVHYPGDIIVGALIGWGSAYVVFRAWTYFWKRIKKEPEGS</sequence>
<evidence type="ECO:0000259" key="2">
    <source>
        <dbReference type="SMART" id="SM00014"/>
    </source>
</evidence>
<keyword evidence="1" id="KW-1133">Transmembrane helix</keyword>
<feature type="domain" description="Phosphatidic acid phosphatase type 2/haloperoxidase" evidence="2">
    <location>
        <begin position="60"/>
        <end position="175"/>
    </location>
</feature>
<evidence type="ECO:0000313" key="3">
    <source>
        <dbReference type="EMBL" id="MDN4166499.1"/>
    </source>
</evidence>